<sequence length="393" mass="45318">MQGTNLSKQERHSRLTNEFDKYSAEAGESLTYVYERFSTLEHFDKLYDYLSQCEPHVNASRAKKNARDHDLLALVANSYANPSYSHASLSYSRSPQTYYVSHPPSVHDYDDDYQWEIQGDAREDKLSTAMMLLARAITQHFSTPTNNRLRTLSNTRNEAVIQDGRVDIQSKNVGYVGHGGKNAGRLNENQATTAGNGFAQKNVENEKSVQRIRRTKSTLRKTNLEELNASMIMMARIQPTDNKSDVEPIYDAEVISEVNASQIDLINGLLSKGNHEQQNYEKFKTIKQTFVDDQIDSDTLFDDPYIEDNSGQVEHDQDAHNQIFSSHESLIYNVQVEAKNQHRMNNELKKQNALIQREPRRIRKRVQDFEKKPVQFINYKSGYEKLQNQIRIE</sequence>
<name>A0ABQ5IM67_9ASTR</name>
<evidence type="ECO:0000313" key="2">
    <source>
        <dbReference type="Proteomes" id="UP001151760"/>
    </source>
</evidence>
<dbReference type="EMBL" id="BQNB010020947">
    <property type="protein sequence ID" value="GJU01272.1"/>
    <property type="molecule type" value="Genomic_DNA"/>
</dbReference>
<keyword evidence="2" id="KW-1185">Reference proteome</keyword>
<organism evidence="1 2">
    <name type="scientific">Tanacetum coccineum</name>
    <dbReference type="NCBI Taxonomy" id="301880"/>
    <lineage>
        <taxon>Eukaryota</taxon>
        <taxon>Viridiplantae</taxon>
        <taxon>Streptophyta</taxon>
        <taxon>Embryophyta</taxon>
        <taxon>Tracheophyta</taxon>
        <taxon>Spermatophyta</taxon>
        <taxon>Magnoliopsida</taxon>
        <taxon>eudicotyledons</taxon>
        <taxon>Gunneridae</taxon>
        <taxon>Pentapetalae</taxon>
        <taxon>asterids</taxon>
        <taxon>campanulids</taxon>
        <taxon>Asterales</taxon>
        <taxon>Asteraceae</taxon>
        <taxon>Asteroideae</taxon>
        <taxon>Anthemideae</taxon>
        <taxon>Anthemidinae</taxon>
        <taxon>Tanacetum</taxon>
    </lineage>
</organism>
<evidence type="ECO:0000313" key="1">
    <source>
        <dbReference type="EMBL" id="GJU01272.1"/>
    </source>
</evidence>
<dbReference type="Proteomes" id="UP001151760">
    <property type="component" value="Unassembled WGS sequence"/>
</dbReference>
<reference evidence="1" key="1">
    <citation type="journal article" date="2022" name="Int. J. Mol. Sci.">
        <title>Draft Genome of Tanacetum Coccineum: Genomic Comparison of Closely Related Tanacetum-Family Plants.</title>
        <authorList>
            <person name="Yamashiro T."/>
            <person name="Shiraishi A."/>
            <person name="Nakayama K."/>
            <person name="Satake H."/>
        </authorList>
    </citation>
    <scope>NUCLEOTIDE SEQUENCE</scope>
</reference>
<gene>
    <name evidence="1" type="ORF">Tco_1111610</name>
</gene>
<proteinExistence type="predicted"/>
<protein>
    <submittedName>
        <fullName evidence="1">Uncharacterized protein</fullName>
    </submittedName>
</protein>
<comment type="caution">
    <text evidence="1">The sequence shown here is derived from an EMBL/GenBank/DDBJ whole genome shotgun (WGS) entry which is preliminary data.</text>
</comment>
<reference evidence="1" key="2">
    <citation type="submission" date="2022-01" db="EMBL/GenBank/DDBJ databases">
        <authorList>
            <person name="Yamashiro T."/>
            <person name="Shiraishi A."/>
            <person name="Satake H."/>
            <person name="Nakayama K."/>
        </authorList>
    </citation>
    <scope>NUCLEOTIDE SEQUENCE</scope>
</reference>
<accession>A0ABQ5IM67</accession>